<accession>A0ABN8N8G9</accession>
<evidence type="ECO:0008006" key="3">
    <source>
        <dbReference type="Google" id="ProtNLM"/>
    </source>
</evidence>
<name>A0ABN8N8G9_9CNID</name>
<evidence type="ECO:0000313" key="1">
    <source>
        <dbReference type="EMBL" id="CAH3043878.1"/>
    </source>
</evidence>
<reference evidence="1 2" key="1">
    <citation type="submission" date="2022-05" db="EMBL/GenBank/DDBJ databases">
        <authorList>
            <consortium name="Genoscope - CEA"/>
            <person name="William W."/>
        </authorList>
    </citation>
    <scope>NUCLEOTIDE SEQUENCE [LARGE SCALE GENOMIC DNA]</scope>
</reference>
<keyword evidence="2" id="KW-1185">Reference proteome</keyword>
<dbReference type="EMBL" id="CALNXK010000011">
    <property type="protein sequence ID" value="CAH3043878.1"/>
    <property type="molecule type" value="Genomic_DNA"/>
</dbReference>
<proteinExistence type="predicted"/>
<protein>
    <recommendedName>
        <fullName evidence="3">DDE-1 domain-containing protein</fullName>
    </recommendedName>
</protein>
<organism evidence="1 2">
    <name type="scientific">Porites lobata</name>
    <dbReference type="NCBI Taxonomy" id="104759"/>
    <lineage>
        <taxon>Eukaryota</taxon>
        <taxon>Metazoa</taxon>
        <taxon>Cnidaria</taxon>
        <taxon>Anthozoa</taxon>
        <taxon>Hexacorallia</taxon>
        <taxon>Scleractinia</taxon>
        <taxon>Fungiina</taxon>
        <taxon>Poritidae</taxon>
        <taxon>Porites</taxon>
    </lineage>
</organism>
<gene>
    <name evidence="1" type="ORF">PLOB_00002706</name>
</gene>
<comment type="caution">
    <text evidence="1">The sequence shown here is derived from an EMBL/GenBank/DDBJ whole genome shotgun (WGS) entry which is preliminary data.</text>
</comment>
<dbReference type="Proteomes" id="UP001159405">
    <property type="component" value="Unassembled WGS sequence"/>
</dbReference>
<evidence type="ECO:0000313" key="2">
    <source>
        <dbReference type="Proteomes" id="UP001159405"/>
    </source>
</evidence>
<sequence length="135" mass="15568">MYDKGVDVYFQKCAWMDSDLNMQWVSRTLLPAMSDKTGEKVQPIDAGIGKLFKTKVGEAMEKWLEQDENLDLWHDKIGAKDRRILMTKWAGEAWKERSKDMDLFTKLFQKTGCLITADGSDDDKIRPQGLDPYLS</sequence>